<organism evidence="9">
    <name type="scientific">bioreactor metagenome</name>
    <dbReference type="NCBI Taxonomy" id="1076179"/>
    <lineage>
        <taxon>unclassified sequences</taxon>
        <taxon>metagenomes</taxon>
        <taxon>ecological metagenomes</taxon>
    </lineage>
</organism>
<dbReference type="EC" id="3.1.-.-" evidence="9"/>
<keyword evidence="1" id="KW-0540">Nuclease</keyword>
<comment type="caution">
    <text evidence="9">The sequence shown here is derived from an EMBL/GenBank/DDBJ whole genome shotgun (WGS) entry which is preliminary data.</text>
</comment>
<evidence type="ECO:0000256" key="6">
    <source>
        <dbReference type="ARBA" id="ARBA00023118"/>
    </source>
</evidence>
<keyword evidence="6" id="KW-0051">Antiviral defense</keyword>
<evidence type="ECO:0000313" key="9">
    <source>
        <dbReference type="EMBL" id="MPL85915.1"/>
    </source>
</evidence>
<dbReference type="EMBL" id="VSSQ01000213">
    <property type="protein sequence ID" value="MPL85915.1"/>
    <property type="molecule type" value="Genomic_DNA"/>
</dbReference>
<dbReference type="AlphaFoldDB" id="A0A644V4F4"/>
<dbReference type="InterPro" id="IPR002729">
    <property type="entry name" value="CRISPR-assoc_Cas1"/>
</dbReference>
<dbReference type="NCBIfam" id="TIGR00287">
    <property type="entry name" value="cas1"/>
    <property type="match status" value="1"/>
</dbReference>
<dbReference type="GO" id="GO:0004519">
    <property type="term" value="F:endonuclease activity"/>
    <property type="evidence" value="ECO:0007669"/>
    <property type="project" value="UniProtKB-KW"/>
</dbReference>
<accession>A0A644V4F4</accession>
<dbReference type="Pfam" id="PF01867">
    <property type="entry name" value="Cas_Cas1"/>
    <property type="match status" value="1"/>
</dbReference>
<dbReference type="GO" id="GO:0043571">
    <property type="term" value="P:maintenance of CRISPR repeat elements"/>
    <property type="evidence" value="ECO:0007669"/>
    <property type="project" value="InterPro"/>
</dbReference>
<dbReference type="CDD" id="cd09634">
    <property type="entry name" value="Cas1_I-II-III"/>
    <property type="match status" value="1"/>
</dbReference>
<keyword evidence="8" id="KW-0464">Manganese</keyword>
<evidence type="ECO:0000256" key="3">
    <source>
        <dbReference type="ARBA" id="ARBA00022759"/>
    </source>
</evidence>
<evidence type="ECO:0000256" key="8">
    <source>
        <dbReference type="ARBA" id="ARBA00023211"/>
    </source>
</evidence>
<reference evidence="9" key="1">
    <citation type="submission" date="2019-08" db="EMBL/GenBank/DDBJ databases">
        <authorList>
            <person name="Kucharzyk K."/>
            <person name="Murdoch R.W."/>
            <person name="Higgins S."/>
            <person name="Loffler F."/>
        </authorList>
    </citation>
    <scope>NUCLEOTIDE SEQUENCE</scope>
</reference>
<evidence type="ECO:0000256" key="4">
    <source>
        <dbReference type="ARBA" id="ARBA00022801"/>
    </source>
</evidence>
<keyword evidence="3 9" id="KW-0255">Endonuclease</keyword>
<proteinExistence type="inferred from homology"/>
<evidence type="ECO:0000256" key="2">
    <source>
        <dbReference type="ARBA" id="ARBA00022723"/>
    </source>
</evidence>
<dbReference type="PANTHER" id="PTHR34353">
    <property type="entry name" value="CRISPR-ASSOCIATED ENDONUCLEASE CAS1 1"/>
    <property type="match status" value="1"/>
</dbReference>
<keyword evidence="4 9" id="KW-0378">Hydrolase</keyword>
<dbReference type="PANTHER" id="PTHR34353:SF2">
    <property type="entry name" value="CRISPR-ASSOCIATED ENDONUCLEASE CAS1 1"/>
    <property type="match status" value="1"/>
</dbReference>
<keyword evidence="7" id="KW-0238">DNA-binding</keyword>
<dbReference type="GO" id="GO:0051607">
    <property type="term" value="P:defense response to virus"/>
    <property type="evidence" value="ECO:0007669"/>
    <property type="project" value="UniProtKB-KW"/>
</dbReference>
<dbReference type="InterPro" id="IPR042206">
    <property type="entry name" value="CRISPR-assoc_Cas1_C"/>
</dbReference>
<dbReference type="GO" id="GO:0046872">
    <property type="term" value="F:metal ion binding"/>
    <property type="evidence" value="ECO:0007669"/>
    <property type="project" value="UniProtKB-KW"/>
</dbReference>
<dbReference type="Gene3D" id="3.100.10.20">
    <property type="entry name" value="CRISPR-associated endonuclease Cas1, N-terminal domain"/>
    <property type="match status" value="1"/>
</dbReference>
<dbReference type="InterPro" id="IPR050646">
    <property type="entry name" value="Cas1"/>
</dbReference>
<dbReference type="Gene3D" id="1.20.120.920">
    <property type="entry name" value="CRISPR-associated endonuclease Cas1, C-terminal domain"/>
    <property type="match status" value="1"/>
</dbReference>
<protein>
    <submittedName>
        <fullName evidence="9">CRISPR-associated endonuclease Cas1</fullName>
        <ecNumber evidence="9">3.1.-.-</ecNumber>
    </submittedName>
</protein>
<name>A0A644V4F4_9ZZZZ</name>
<evidence type="ECO:0000256" key="1">
    <source>
        <dbReference type="ARBA" id="ARBA00022722"/>
    </source>
</evidence>
<dbReference type="GO" id="GO:0016787">
    <property type="term" value="F:hydrolase activity"/>
    <property type="evidence" value="ECO:0007669"/>
    <property type="project" value="UniProtKB-KW"/>
</dbReference>
<evidence type="ECO:0000256" key="5">
    <source>
        <dbReference type="ARBA" id="ARBA00022842"/>
    </source>
</evidence>
<keyword evidence="2" id="KW-0479">Metal-binding</keyword>
<keyword evidence="5" id="KW-0460">Magnesium</keyword>
<dbReference type="InterPro" id="IPR042211">
    <property type="entry name" value="CRISPR-assoc_Cas1_N"/>
</dbReference>
<dbReference type="GO" id="GO:0003677">
    <property type="term" value="F:DNA binding"/>
    <property type="evidence" value="ECO:0007669"/>
    <property type="project" value="UniProtKB-KW"/>
</dbReference>
<gene>
    <name evidence="9" type="primary">cas1_8</name>
    <name evidence="9" type="ORF">SDC9_31890</name>
</gene>
<dbReference type="HAMAP" id="MF_01470">
    <property type="entry name" value="Cas1"/>
    <property type="match status" value="1"/>
</dbReference>
<evidence type="ECO:0000256" key="7">
    <source>
        <dbReference type="ARBA" id="ARBA00023125"/>
    </source>
</evidence>
<sequence>MELILNTFGTSLIKENNNFVVVHKDGRQLISPSSVKTISISKGAKISSDAALLAIEHEIDVLFVENSGTPVGRLWSIKYGSVSTIRRKQLDFTFSPEAVDWIKGIVIQKIDNQVALILTMELHNTVREKAINRLSEYKRKISELNGEIVSDIGPSLRGWEGAASRIYFDCISAILPEELKFEGRSQHPALDAFNCLLNYGYGILYGKIEGALIKAGIDPYVGVFHRDDYNRPVLVFDIIEIYRVWIDYVVINLANQHIINEDFFSIKEDGSYWLEALGKRILIQSVNDYFDEVVKIGALERSRANHINIYAQKLATTFMNSPEKK</sequence>